<feature type="transmembrane region" description="Helical" evidence="6">
    <location>
        <begin position="12"/>
        <end position="32"/>
    </location>
</feature>
<feature type="transmembrane region" description="Helical" evidence="6">
    <location>
        <begin position="357"/>
        <end position="375"/>
    </location>
</feature>
<name>A0A6N8KYP1_9SPHI</name>
<keyword evidence="3 6" id="KW-0812">Transmembrane</keyword>
<feature type="transmembrane region" description="Helical" evidence="6">
    <location>
        <begin position="170"/>
        <end position="192"/>
    </location>
</feature>
<dbReference type="PROSITE" id="PS50850">
    <property type="entry name" value="MFS"/>
    <property type="match status" value="1"/>
</dbReference>
<proteinExistence type="predicted"/>
<feature type="transmembrane region" description="Helical" evidence="6">
    <location>
        <begin position="110"/>
        <end position="130"/>
    </location>
</feature>
<feature type="transmembrane region" description="Helical" evidence="6">
    <location>
        <begin position="85"/>
        <end position="104"/>
    </location>
</feature>
<dbReference type="Pfam" id="PF07690">
    <property type="entry name" value="MFS_1"/>
    <property type="match status" value="1"/>
</dbReference>
<dbReference type="RefSeq" id="WP_160369293.1">
    <property type="nucleotide sequence ID" value="NZ_WSQA01000007.1"/>
</dbReference>
<reference evidence="8 9" key="1">
    <citation type="submission" date="2019-12" db="EMBL/GenBank/DDBJ databases">
        <authorList>
            <person name="Dong K."/>
        </authorList>
    </citation>
    <scope>NUCLEOTIDE SEQUENCE [LARGE SCALE GENOMIC DNA]</scope>
    <source>
        <strain evidence="8 9">JCM 31225</strain>
    </source>
</reference>
<feature type="transmembrane region" description="Helical" evidence="6">
    <location>
        <begin position="55"/>
        <end position="73"/>
    </location>
</feature>
<evidence type="ECO:0000256" key="1">
    <source>
        <dbReference type="ARBA" id="ARBA00004141"/>
    </source>
</evidence>
<keyword evidence="4 6" id="KW-1133">Transmembrane helix</keyword>
<evidence type="ECO:0000256" key="3">
    <source>
        <dbReference type="ARBA" id="ARBA00022692"/>
    </source>
</evidence>
<dbReference type="Gene3D" id="1.20.1250.20">
    <property type="entry name" value="MFS general substrate transporter like domains"/>
    <property type="match status" value="2"/>
</dbReference>
<dbReference type="AlphaFoldDB" id="A0A6N8KYP1"/>
<dbReference type="SUPFAM" id="SSF103473">
    <property type="entry name" value="MFS general substrate transporter"/>
    <property type="match status" value="1"/>
</dbReference>
<keyword evidence="9" id="KW-1185">Reference proteome</keyword>
<dbReference type="InterPro" id="IPR036259">
    <property type="entry name" value="MFS_trans_sf"/>
</dbReference>
<organism evidence="8 9">
    <name type="scientific">Sphingobacterium humi</name>
    <dbReference type="NCBI Taxonomy" id="1796905"/>
    <lineage>
        <taxon>Bacteria</taxon>
        <taxon>Pseudomonadati</taxon>
        <taxon>Bacteroidota</taxon>
        <taxon>Sphingobacteriia</taxon>
        <taxon>Sphingobacteriales</taxon>
        <taxon>Sphingobacteriaceae</taxon>
        <taxon>Sphingobacterium</taxon>
    </lineage>
</organism>
<feature type="transmembrane region" description="Helical" evidence="6">
    <location>
        <begin position="387"/>
        <end position="406"/>
    </location>
</feature>
<dbReference type="InterPro" id="IPR020846">
    <property type="entry name" value="MFS_dom"/>
</dbReference>
<dbReference type="PANTHER" id="PTHR23505:SF79">
    <property type="entry name" value="PROTEIN SPINSTER"/>
    <property type="match status" value="1"/>
</dbReference>
<evidence type="ECO:0000313" key="8">
    <source>
        <dbReference type="EMBL" id="MVZ62565.1"/>
    </source>
</evidence>
<dbReference type="EMBL" id="WSQA01000007">
    <property type="protein sequence ID" value="MVZ62565.1"/>
    <property type="molecule type" value="Genomic_DNA"/>
</dbReference>
<sequence length="417" mass="46108">MTLPTASSLKPSAFRSWLIVGLLFIIAMLNYIDRTMITTMRTSIVDSIPMSDAEFGLLTAVFLWVYGIFSPFAGYLADRYSRSKVILFSLFVWSLVTWMTSYATTFNELLVTRALMGISEACYIPAALALIMDYHKGPTRSLATGIHMAGIMLGQSLGFVGGWLAENHTWNYAFTIFGIFGMCYAVAMLFLIRDVPQTASSEVTQAEPKPKFGDSLRVLLKNRSFIYIVIYFGLISIVGWLIVGWLPTYFQEKFSLSQTQAGVYSTGYVFTAAIFGVLFGGIVSDLWSKKNAKARIYMPAIGFFIAAPAIFVANYSIVLSISIGCFIIYSFCKSFVDTNTMPILSMVVDEKYRATGYGILNFCGTLVGGLGLYFGGALRDSNINLSVIFQFASVLIIIAALVMLLIKPNPFLLKNNK</sequence>
<evidence type="ECO:0000259" key="7">
    <source>
        <dbReference type="PROSITE" id="PS50850"/>
    </source>
</evidence>
<accession>A0A6N8KYP1</accession>
<dbReference type="InterPro" id="IPR011701">
    <property type="entry name" value="MFS"/>
</dbReference>
<evidence type="ECO:0000256" key="2">
    <source>
        <dbReference type="ARBA" id="ARBA00022448"/>
    </source>
</evidence>
<comment type="caution">
    <text evidence="8">The sequence shown here is derived from an EMBL/GenBank/DDBJ whole genome shotgun (WGS) entry which is preliminary data.</text>
</comment>
<dbReference type="Proteomes" id="UP000435036">
    <property type="component" value="Unassembled WGS sequence"/>
</dbReference>
<evidence type="ECO:0000256" key="4">
    <source>
        <dbReference type="ARBA" id="ARBA00022989"/>
    </source>
</evidence>
<feature type="transmembrane region" description="Helical" evidence="6">
    <location>
        <begin position="142"/>
        <end position="164"/>
    </location>
</feature>
<keyword evidence="5 6" id="KW-0472">Membrane</keyword>
<feature type="transmembrane region" description="Helical" evidence="6">
    <location>
        <begin position="266"/>
        <end position="287"/>
    </location>
</feature>
<feature type="transmembrane region" description="Helical" evidence="6">
    <location>
        <begin position="225"/>
        <end position="246"/>
    </location>
</feature>
<dbReference type="GO" id="GO:0022857">
    <property type="term" value="F:transmembrane transporter activity"/>
    <property type="evidence" value="ECO:0007669"/>
    <property type="project" value="InterPro"/>
</dbReference>
<comment type="subcellular location">
    <subcellularLocation>
        <location evidence="1">Membrane</location>
        <topology evidence="1">Multi-pass membrane protein</topology>
    </subcellularLocation>
</comment>
<dbReference type="GO" id="GO:0016020">
    <property type="term" value="C:membrane"/>
    <property type="evidence" value="ECO:0007669"/>
    <property type="project" value="UniProtKB-SubCell"/>
</dbReference>
<evidence type="ECO:0000313" key="9">
    <source>
        <dbReference type="Proteomes" id="UP000435036"/>
    </source>
</evidence>
<gene>
    <name evidence="8" type="ORF">GQF63_11065</name>
</gene>
<feature type="domain" description="Major facilitator superfamily (MFS) profile" evidence="7">
    <location>
        <begin position="19"/>
        <end position="411"/>
    </location>
</feature>
<keyword evidence="2" id="KW-0813">Transport</keyword>
<dbReference type="OrthoDB" id="9815624at2"/>
<protein>
    <submittedName>
        <fullName evidence="8">MFS transporter</fullName>
    </submittedName>
</protein>
<dbReference type="PANTHER" id="PTHR23505">
    <property type="entry name" value="SPINSTER"/>
    <property type="match status" value="1"/>
</dbReference>
<evidence type="ECO:0000256" key="5">
    <source>
        <dbReference type="ARBA" id="ARBA00023136"/>
    </source>
</evidence>
<feature type="transmembrane region" description="Helical" evidence="6">
    <location>
        <begin position="294"/>
        <end position="311"/>
    </location>
</feature>
<evidence type="ECO:0000256" key="6">
    <source>
        <dbReference type="SAM" id="Phobius"/>
    </source>
</evidence>
<dbReference type="InterPro" id="IPR044770">
    <property type="entry name" value="MFS_spinster-like"/>
</dbReference>